<feature type="compositionally biased region" description="Basic and acidic residues" evidence="1">
    <location>
        <begin position="1341"/>
        <end position="1350"/>
    </location>
</feature>
<feature type="region of interest" description="Disordered" evidence="1">
    <location>
        <begin position="1341"/>
        <end position="1370"/>
    </location>
</feature>
<dbReference type="GO" id="GO:0008270">
    <property type="term" value="F:zinc ion binding"/>
    <property type="evidence" value="ECO:0007669"/>
    <property type="project" value="InterPro"/>
</dbReference>
<feature type="compositionally biased region" description="Basic and acidic residues" evidence="1">
    <location>
        <begin position="1361"/>
        <end position="1370"/>
    </location>
</feature>
<dbReference type="InterPro" id="IPR024079">
    <property type="entry name" value="MetalloPept_cat_dom_sf"/>
</dbReference>
<comment type="caution">
    <text evidence="2">The sequence shown here is derived from an EMBL/GenBank/DDBJ whole genome shotgun (WGS) entry which is preliminary data.</text>
</comment>
<accession>A0AAW8RN63</accession>
<sequence length="1746" mass="201673">MENYPIIASISEDFFENHPQFTELLDNDDGQRPYVQGTIISDENNDYFVPFRTNGKKSDVRRFPDRFVTLPTAEKPNAALDINKMIILDKEVPISISRRRLQYNDQYRLLTQKQEELWGKVENYVKEYKKFIEEGNDIQEDPRFRFTSLRYFHKELEINEDLPPQKNVTISSEEAAPESSQQLGKLTSLMKEKYGVIRSTPVKFTDKDTLYTSFRKLADNIYKNGEWTQDDYLKAVETMVRNRNGLHVEKRFDPEDVKVRVSPLTEQQKSIVKYDLDGSLGFYTEFDMEAHTKNSIITRKTMVFLDPKNKQGTKHNKHYYFTYSNNEADLFALGNVNRAIGYDKLQRDIIKSYSDNEQQLNDSGIKIEHVERFLRKLTSPAYSAKKWESGFRKSTIGEYTDEFLETLPRFEHVSYMEVPPTKEQLAEGGYKDFKWRDLTSAPESANKLNLEKAPYILESPGSKRYIYPYDVKKARIHNKVIDFIENYIEDTYDIILQQQYESDLEKQTRASAWQTKKNINKETQDIMDSTTLGQQFGYVEIDNDVDLNLFRQFETEMQRVHSTLPKAEHRPDLRLRKLGNYHALGLYHPLANSIAIDFRDYNDQIGGIGIQSFIHEYGHYLDYNKSSDGQLLSMSDNFRPIVKSYRENIRSLPKQSHVVTKSGYYGTPTEVFARAFEIYSSRSGLDSSFIKSPEEYETSDEYVIFNDQMIEEFSRYFDQEFPEYKQAILDLNNSIDRQSIESNKDVNKSISTKENELSNNHVEQTSLSLATIGYDPDRKFGKAKLKEFIDKGDLSPWKKNPKIYFVKGMDRVAFEEKTEGELILSAKFHPKTDKDIEKFEKFITKITKPKLSFEDKIQFAKSRNIMEVAEACGMKIEKSAANEYQWSDHPSLKIFPKTNSYRWFSRHESGDTIKMVESVREVPFREAVYFLNSTDLKEVDLKSIQAAAEKREPFNYFLKEHEGIDAAKEYLMNERKLSPETINIFRNKGVLAEATRTFKGEDAHSETIIVFKYLDGEGKLVGAEQQGIEYLPQYHDRGRLKRLIPNSDGRYGMNIDFGEPKSLVFFEAPIDMMSYYELNAGTEKVQNVRFVSMSGLNKGVVSHHFKDIYAKDSKINSTEYLEGLNALCLKRSDKSPEEFRKDMKNKGISVSFAVDNDDAGDYYIEDLKESLATIPIFDERSDLVKESNIKDWNDLLKERKVENKEIESIYLRIENHSDGAMLRFYTNEEDVFGSSITIISTDLKGNVSNTSEDQWINDSYKDIGNKIRSEYITVDKLNPKYFKSFVEKWNEYKTNNNEFRNLPKEDGLLTITNEENTFRINGEVFSEVKLTDQEELKEGKLDIESLGQKEKRSHMSSLDQDPEKTISEEKLNKTSVKNHVKISPEQLNEAATNKTRDLISNPDLFEKYLEKIDSFSNLSPRNVALIIEQFPEAKAVATYKQWQNSNNQYGISAEDINKNVFSFTNTKTGKVQTITGNKLSVKADEHPQIVLLRPDMKRIIPVLDEKGNQQKDDKNQAIYKDLEKATPQEKAAVKTGKIKAKSTQKRDSEGRPSFVDYKVFDISQTNLKPQAYEKVLSSKSVPIGESKVRKGKAICAIHEFGKKMGINICLDDSKSISEPSKYLHDEKKVLINANCSEQEKISASIKGLSQAMSKKTGNKNENFVDAEAEITNYLTAKKLGLPIDKKVLERCSDFEKMNDQQLNTALGRIQKNSQALVNAIEDKMKTIKPNNQQVQKSISPSMQQSI</sequence>
<evidence type="ECO:0000256" key="1">
    <source>
        <dbReference type="SAM" id="MobiDB-lite"/>
    </source>
</evidence>
<proteinExistence type="predicted"/>
<dbReference type="Gene3D" id="3.40.1360.10">
    <property type="match status" value="1"/>
</dbReference>
<evidence type="ECO:0000313" key="2">
    <source>
        <dbReference type="EMBL" id="MDT2401457.1"/>
    </source>
</evidence>
<dbReference type="Gene3D" id="3.90.580.10">
    <property type="entry name" value="Zinc finger, CHC2-type domain"/>
    <property type="match status" value="1"/>
</dbReference>
<dbReference type="GO" id="GO:0006260">
    <property type="term" value="P:DNA replication"/>
    <property type="evidence" value="ECO:0007669"/>
    <property type="project" value="InterPro"/>
</dbReference>
<gene>
    <name evidence="2" type="ORF">P7D43_03670</name>
</gene>
<organism evidence="2 3">
    <name type="scientific">Enterococcus avium</name>
    <name type="common">Streptococcus avium</name>
    <dbReference type="NCBI Taxonomy" id="33945"/>
    <lineage>
        <taxon>Bacteria</taxon>
        <taxon>Bacillati</taxon>
        <taxon>Bacillota</taxon>
        <taxon>Bacilli</taxon>
        <taxon>Lactobacillales</taxon>
        <taxon>Enterococcaceae</taxon>
        <taxon>Enterococcus</taxon>
    </lineage>
</organism>
<protein>
    <submittedName>
        <fullName evidence="2">Toprim domain-containing protein</fullName>
    </submittedName>
</protein>
<dbReference type="GO" id="GO:0008237">
    <property type="term" value="F:metallopeptidase activity"/>
    <property type="evidence" value="ECO:0007669"/>
    <property type="project" value="InterPro"/>
</dbReference>
<dbReference type="EMBL" id="JARPWH010000007">
    <property type="protein sequence ID" value="MDT2401457.1"/>
    <property type="molecule type" value="Genomic_DNA"/>
</dbReference>
<dbReference type="InterPro" id="IPR036977">
    <property type="entry name" value="DNA_primase_Znf_CHC2"/>
</dbReference>
<name>A0AAW8RN63_ENTAV</name>
<feature type="region of interest" description="Disordered" evidence="1">
    <location>
        <begin position="1530"/>
        <end position="1550"/>
    </location>
</feature>
<dbReference type="SUPFAM" id="SSF57783">
    <property type="entry name" value="Zinc beta-ribbon"/>
    <property type="match status" value="1"/>
</dbReference>
<evidence type="ECO:0000313" key="3">
    <source>
        <dbReference type="Proteomes" id="UP001260773"/>
    </source>
</evidence>
<dbReference type="Proteomes" id="UP001260773">
    <property type="component" value="Unassembled WGS sequence"/>
</dbReference>
<dbReference type="RefSeq" id="WP_311860844.1">
    <property type="nucleotide sequence ID" value="NZ_JARPWD010000006.1"/>
</dbReference>
<reference evidence="2" key="1">
    <citation type="submission" date="2023-03" db="EMBL/GenBank/DDBJ databases">
        <authorList>
            <person name="Shen W."/>
            <person name="Cai J."/>
        </authorList>
    </citation>
    <scope>NUCLEOTIDE SEQUENCE</scope>
    <source>
        <strain evidence="2">P33-2</strain>
    </source>
</reference>
<dbReference type="GO" id="GO:0003677">
    <property type="term" value="F:DNA binding"/>
    <property type="evidence" value="ECO:0007669"/>
    <property type="project" value="InterPro"/>
</dbReference>
<dbReference type="Gene3D" id="3.40.390.10">
    <property type="entry name" value="Collagenase (Catalytic Domain)"/>
    <property type="match status" value="1"/>
</dbReference>